<evidence type="ECO:0000313" key="3">
    <source>
        <dbReference type="Proteomes" id="UP000594638"/>
    </source>
</evidence>
<protein>
    <submittedName>
        <fullName evidence="2">Uncharacterized protein</fullName>
    </submittedName>
</protein>
<feature type="region of interest" description="Disordered" evidence="1">
    <location>
        <begin position="1"/>
        <end position="36"/>
    </location>
</feature>
<dbReference type="Gramene" id="OE9A058785T1">
    <property type="protein sequence ID" value="OE9A058785C1"/>
    <property type="gene ID" value="OE9A058785"/>
</dbReference>
<keyword evidence="3" id="KW-1185">Reference proteome</keyword>
<comment type="caution">
    <text evidence="2">The sequence shown here is derived from an EMBL/GenBank/DDBJ whole genome shotgun (WGS) entry which is preliminary data.</text>
</comment>
<evidence type="ECO:0000313" key="2">
    <source>
        <dbReference type="EMBL" id="CAA2957028.1"/>
    </source>
</evidence>
<reference evidence="2 3" key="1">
    <citation type="submission" date="2019-12" db="EMBL/GenBank/DDBJ databases">
        <authorList>
            <person name="Alioto T."/>
            <person name="Alioto T."/>
            <person name="Gomez Garrido J."/>
        </authorList>
    </citation>
    <scope>NUCLEOTIDE SEQUENCE [LARGE SCALE GENOMIC DNA]</scope>
</reference>
<gene>
    <name evidence="2" type="ORF">OLEA9_A058785</name>
</gene>
<evidence type="ECO:0000256" key="1">
    <source>
        <dbReference type="SAM" id="MobiDB-lite"/>
    </source>
</evidence>
<organism evidence="2 3">
    <name type="scientific">Olea europaea subsp. europaea</name>
    <dbReference type="NCBI Taxonomy" id="158383"/>
    <lineage>
        <taxon>Eukaryota</taxon>
        <taxon>Viridiplantae</taxon>
        <taxon>Streptophyta</taxon>
        <taxon>Embryophyta</taxon>
        <taxon>Tracheophyta</taxon>
        <taxon>Spermatophyta</taxon>
        <taxon>Magnoliopsida</taxon>
        <taxon>eudicotyledons</taxon>
        <taxon>Gunneridae</taxon>
        <taxon>Pentapetalae</taxon>
        <taxon>asterids</taxon>
        <taxon>lamiids</taxon>
        <taxon>Lamiales</taxon>
        <taxon>Oleaceae</taxon>
        <taxon>Oleeae</taxon>
        <taxon>Olea</taxon>
    </lineage>
</organism>
<feature type="compositionally biased region" description="Gly residues" evidence="1">
    <location>
        <begin position="1"/>
        <end position="18"/>
    </location>
</feature>
<sequence>MVGEGGKTGGKGGGGGSKKGSDGIGATSGMVKAPDGGGATISENLKAILKDILLEPGLHAGEKVEK</sequence>
<accession>A0A8S0PSE2</accession>
<dbReference type="EMBL" id="CACTIH010000205">
    <property type="protein sequence ID" value="CAA2957028.1"/>
    <property type="molecule type" value="Genomic_DNA"/>
</dbReference>
<dbReference type="AlphaFoldDB" id="A0A8S0PSE2"/>
<dbReference type="Proteomes" id="UP000594638">
    <property type="component" value="Unassembled WGS sequence"/>
</dbReference>
<name>A0A8S0PSE2_OLEEU</name>
<proteinExistence type="predicted"/>